<keyword evidence="4" id="KW-0862">Zinc</keyword>
<dbReference type="PANTHER" id="PTHR42978:SF6">
    <property type="entry name" value="QUORUM-QUENCHING LACTONASE YTNP-RELATED"/>
    <property type="match status" value="1"/>
</dbReference>
<dbReference type="CDD" id="cd16277">
    <property type="entry name" value="metallo-hydrolase-like_MBL-fold"/>
    <property type="match status" value="1"/>
</dbReference>
<evidence type="ECO:0000313" key="6">
    <source>
        <dbReference type="EMBL" id="GAA3622488.1"/>
    </source>
</evidence>
<evidence type="ECO:0000256" key="2">
    <source>
        <dbReference type="ARBA" id="ARBA00022723"/>
    </source>
</evidence>
<evidence type="ECO:0000313" key="7">
    <source>
        <dbReference type="Proteomes" id="UP001501074"/>
    </source>
</evidence>
<sequence>MPNPAVTDVHQLVFGDVTVTRVIESAGDLYMTPSQFFPNSQPHMWEKPGIWNAPEFLIPGGESVHEHTHRVAMQTWVIRSAGKVVLVDTGVGNDKERPYVPMWSHLDSDFLNRLAAAGVRPEDVDVVVNTHIHPDHTGWNTVLRDRVWTSTFPNAAYYMTSEDLEFWNPANGHPSVLGPAAQNMWEDSIAPILAAGQVKEWSGTERIDENLVLEAAPGHTPGSSILRLTAGSEEVLFIGDILHTPLQVGEPAVNSCFCQDPDLAVETRRRVFTEAAANGTLMFPAHFTGQGAFTVRAEGDGFALDHWAPLAGA</sequence>
<evidence type="ECO:0000259" key="5">
    <source>
        <dbReference type="SMART" id="SM00849"/>
    </source>
</evidence>
<gene>
    <name evidence="6" type="ORF">GCM10022223_44290</name>
</gene>
<protein>
    <submittedName>
        <fullName evidence="6">MBL fold metallo-hydrolase</fullName>
    </submittedName>
</protein>
<feature type="domain" description="Metallo-beta-lactamase" evidence="5">
    <location>
        <begin position="72"/>
        <end position="286"/>
    </location>
</feature>
<keyword evidence="3" id="KW-0378">Hydrolase</keyword>
<dbReference type="PANTHER" id="PTHR42978">
    <property type="entry name" value="QUORUM-QUENCHING LACTONASE YTNP-RELATED-RELATED"/>
    <property type="match status" value="1"/>
</dbReference>
<dbReference type="Pfam" id="PF00753">
    <property type="entry name" value="Lactamase_B"/>
    <property type="match status" value="1"/>
</dbReference>
<evidence type="ECO:0000256" key="4">
    <source>
        <dbReference type="ARBA" id="ARBA00022833"/>
    </source>
</evidence>
<dbReference type="SMART" id="SM00849">
    <property type="entry name" value="Lactamase_B"/>
    <property type="match status" value="1"/>
</dbReference>
<name>A0ABP6ZY40_9ACTN</name>
<dbReference type="Proteomes" id="UP001501074">
    <property type="component" value="Unassembled WGS sequence"/>
</dbReference>
<proteinExistence type="inferred from homology"/>
<dbReference type="InterPro" id="IPR001279">
    <property type="entry name" value="Metallo-B-lactamas"/>
</dbReference>
<dbReference type="EMBL" id="BAAAZO010000009">
    <property type="protein sequence ID" value="GAA3622488.1"/>
    <property type="molecule type" value="Genomic_DNA"/>
</dbReference>
<organism evidence="6 7">
    <name type="scientific">Kineosporia mesophila</name>
    <dbReference type="NCBI Taxonomy" id="566012"/>
    <lineage>
        <taxon>Bacteria</taxon>
        <taxon>Bacillati</taxon>
        <taxon>Actinomycetota</taxon>
        <taxon>Actinomycetes</taxon>
        <taxon>Kineosporiales</taxon>
        <taxon>Kineosporiaceae</taxon>
        <taxon>Kineosporia</taxon>
    </lineage>
</organism>
<dbReference type="Gene3D" id="3.60.15.10">
    <property type="entry name" value="Ribonuclease Z/Hydroxyacylglutathione hydrolase-like"/>
    <property type="match status" value="1"/>
</dbReference>
<dbReference type="InterPro" id="IPR036866">
    <property type="entry name" value="RibonucZ/Hydroxyglut_hydro"/>
</dbReference>
<dbReference type="InterPro" id="IPR051013">
    <property type="entry name" value="MBL_superfamily_lactonases"/>
</dbReference>
<accession>A0ABP6ZY40</accession>
<comment type="caution">
    <text evidence="6">The sequence shown here is derived from an EMBL/GenBank/DDBJ whole genome shotgun (WGS) entry which is preliminary data.</text>
</comment>
<evidence type="ECO:0000256" key="3">
    <source>
        <dbReference type="ARBA" id="ARBA00022801"/>
    </source>
</evidence>
<dbReference type="RefSeq" id="WP_231481130.1">
    <property type="nucleotide sequence ID" value="NZ_BAAAZO010000009.1"/>
</dbReference>
<keyword evidence="2" id="KW-0479">Metal-binding</keyword>
<keyword evidence="7" id="KW-1185">Reference proteome</keyword>
<dbReference type="SUPFAM" id="SSF56281">
    <property type="entry name" value="Metallo-hydrolase/oxidoreductase"/>
    <property type="match status" value="1"/>
</dbReference>
<comment type="similarity">
    <text evidence="1">Belongs to the metallo-beta-lactamase superfamily.</text>
</comment>
<reference evidence="7" key="1">
    <citation type="journal article" date="2019" name="Int. J. Syst. Evol. Microbiol.">
        <title>The Global Catalogue of Microorganisms (GCM) 10K type strain sequencing project: providing services to taxonomists for standard genome sequencing and annotation.</title>
        <authorList>
            <consortium name="The Broad Institute Genomics Platform"/>
            <consortium name="The Broad Institute Genome Sequencing Center for Infectious Disease"/>
            <person name="Wu L."/>
            <person name="Ma J."/>
        </authorList>
    </citation>
    <scope>NUCLEOTIDE SEQUENCE [LARGE SCALE GENOMIC DNA]</scope>
    <source>
        <strain evidence="7">JCM 16902</strain>
    </source>
</reference>
<evidence type="ECO:0000256" key="1">
    <source>
        <dbReference type="ARBA" id="ARBA00007749"/>
    </source>
</evidence>